<dbReference type="Gene3D" id="3.40.50.1220">
    <property type="entry name" value="TPP-binding domain"/>
    <property type="match status" value="3"/>
</dbReference>
<feature type="domain" description="NADP transhydrogenase beta-like" evidence="10">
    <location>
        <begin position="372"/>
        <end position="545"/>
    </location>
</feature>
<dbReference type="PATRIC" id="fig|1122146.4.peg.163"/>
<dbReference type="AlphaFoldDB" id="A0A0R2KIM3"/>
<feature type="domain" description="NADP transhydrogenase beta-like" evidence="10">
    <location>
        <begin position="15"/>
        <end position="187"/>
    </location>
</feature>
<sequence length="547" mass="59127">MNKLVTNLIQAPKASHVATSVEENNHINVLRNAKKVIIVPGYGMALSQAQQAVATLAQKLKDQGTEVKYAIHPVAGRMPGHMSVLLCEADVDYSELYMMEDINDDFKDADAVIVVGANDVTNPSANTAEGTPIYGMPILNVEDAQNIIICNFDTKPGYAGVDNPLYTSEKTTMLLGDAKETVNKLITDLAQVPQTTEDSENNPVQVLRDAKKVIIVPGYGMALSQAQQAVATLAQKLKDQGSEVKYAIHPVAGRMPGHMSVLLCEADVDYSELYMMEDINDDFKDADVVIVVGANDVTNPSANTAEGTPIYGMPILNVEDAQNIIICNFDTKPGYAGVDNPLYTFEKTTMLLGDAKETVNKLITDLAQAPQTAEKTTEDVVKDPIKVLHDAKKVIVVPGYGMALSQAQQSVANLAQKLKDQGTEVKYAIHPVAGRMPGHMSVLLCEANIDYSELYMMEDINEDFKDVDAVIVVGANDVTNPAANTAEGTPIYGMPILNVEDAPQIIICNFDTKPGYAGVDNPLYTLDKTIMLLGDAKETVDKLIADF</sequence>
<evidence type="ECO:0000256" key="1">
    <source>
        <dbReference type="ARBA" id="ARBA00004141"/>
    </source>
</evidence>
<protein>
    <recommendedName>
        <fullName evidence="2">proton-translocating NAD(P)(+) transhydrogenase</fullName>
        <ecNumber evidence="2">7.1.1.1</ecNumber>
    </recommendedName>
</protein>
<dbReference type="STRING" id="1122146.IV53_GL000161"/>
<dbReference type="Proteomes" id="UP000051500">
    <property type="component" value="Unassembled WGS sequence"/>
</dbReference>
<comment type="catalytic activity">
    <reaction evidence="9">
        <text>NAD(+) + NADPH + H(+)(in) = NADH + NADP(+) + H(+)(out)</text>
        <dbReference type="Rhea" id="RHEA:47992"/>
        <dbReference type="ChEBI" id="CHEBI:15378"/>
        <dbReference type="ChEBI" id="CHEBI:57540"/>
        <dbReference type="ChEBI" id="CHEBI:57783"/>
        <dbReference type="ChEBI" id="CHEBI:57945"/>
        <dbReference type="ChEBI" id="CHEBI:58349"/>
        <dbReference type="EC" id="7.1.1.1"/>
    </reaction>
</comment>
<evidence type="ECO:0000256" key="7">
    <source>
        <dbReference type="ARBA" id="ARBA00023027"/>
    </source>
</evidence>
<dbReference type="PANTHER" id="PTHR44758:SF1">
    <property type="entry name" value="NAD(P) TRANSHYDROGENASE SUBUNIT BETA"/>
    <property type="match status" value="1"/>
</dbReference>
<evidence type="ECO:0000313" key="11">
    <source>
        <dbReference type="EMBL" id="KRN89248.1"/>
    </source>
</evidence>
<evidence type="ECO:0000259" key="10">
    <source>
        <dbReference type="Pfam" id="PF02233"/>
    </source>
</evidence>
<dbReference type="PANTHER" id="PTHR44758">
    <property type="entry name" value="NAD(P) TRANSHYDROGENASE SUBUNIT BETA"/>
    <property type="match status" value="1"/>
</dbReference>
<accession>A0A0R2KIM3</accession>
<reference evidence="11 12" key="1">
    <citation type="journal article" date="2015" name="Genome Announc.">
        <title>Expanding the biotechnology potential of lactobacilli through comparative genomics of 213 strains and associated genera.</title>
        <authorList>
            <person name="Sun Z."/>
            <person name="Harris H.M."/>
            <person name="McCann A."/>
            <person name="Guo C."/>
            <person name="Argimon S."/>
            <person name="Zhang W."/>
            <person name="Yang X."/>
            <person name="Jeffery I.B."/>
            <person name="Cooney J.C."/>
            <person name="Kagawa T.F."/>
            <person name="Liu W."/>
            <person name="Song Y."/>
            <person name="Salvetti E."/>
            <person name="Wrobel A."/>
            <person name="Rasinkangas P."/>
            <person name="Parkhill J."/>
            <person name="Rea M.C."/>
            <person name="O'Sullivan O."/>
            <person name="Ritari J."/>
            <person name="Douillard F.P."/>
            <person name="Paul Ross R."/>
            <person name="Yang R."/>
            <person name="Briner A.E."/>
            <person name="Felis G.E."/>
            <person name="de Vos W.M."/>
            <person name="Barrangou R."/>
            <person name="Klaenhammer T.R."/>
            <person name="Caufield P.W."/>
            <person name="Cui Y."/>
            <person name="Zhang H."/>
            <person name="O'Toole P.W."/>
        </authorList>
    </citation>
    <scope>NUCLEOTIDE SEQUENCE [LARGE SCALE GENOMIC DNA]</scope>
    <source>
        <strain evidence="11 12">DSM 22408</strain>
    </source>
</reference>
<dbReference type="GO" id="GO:0016020">
    <property type="term" value="C:membrane"/>
    <property type="evidence" value="ECO:0007669"/>
    <property type="project" value="UniProtKB-SubCell"/>
</dbReference>
<dbReference type="InterPro" id="IPR034300">
    <property type="entry name" value="PNTB-like"/>
</dbReference>
<evidence type="ECO:0000313" key="12">
    <source>
        <dbReference type="Proteomes" id="UP000051500"/>
    </source>
</evidence>
<comment type="caution">
    <text evidence="11">The sequence shown here is derived from an EMBL/GenBank/DDBJ whole genome shotgun (WGS) entry which is preliminary data.</text>
</comment>
<evidence type="ECO:0000256" key="2">
    <source>
        <dbReference type="ARBA" id="ARBA00012943"/>
    </source>
</evidence>
<dbReference type="InterPro" id="IPR029035">
    <property type="entry name" value="DHS-like_NAD/FAD-binding_dom"/>
</dbReference>
<dbReference type="Pfam" id="PF02233">
    <property type="entry name" value="PNTB"/>
    <property type="match status" value="3"/>
</dbReference>
<feature type="domain" description="NADP transhydrogenase beta-like" evidence="10">
    <location>
        <begin position="194"/>
        <end position="364"/>
    </location>
</feature>
<proteinExistence type="predicted"/>
<dbReference type="EC" id="7.1.1.1" evidence="2"/>
<name>A0A0R2KIM3_9LACO</name>
<organism evidence="11 12">
    <name type="scientific">Ligilactobacillus ceti DSM 22408</name>
    <dbReference type="NCBI Taxonomy" id="1122146"/>
    <lineage>
        <taxon>Bacteria</taxon>
        <taxon>Bacillati</taxon>
        <taxon>Bacillota</taxon>
        <taxon>Bacilli</taxon>
        <taxon>Lactobacillales</taxon>
        <taxon>Lactobacillaceae</taxon>
        <taxon>Ligilactobacillus</taxon>
    </lineage>
</organism>
<evidence type="ECO:0000256" key="5">
    <source>
        <dbReference type="ARBA" id="ARBA00022967"/>
    </source>
</evidence>
<dbReference type="SUPFAM" id="SSF52467">
    <property type="entry name" value="DHS-like NAD/FAD-binding domain"/>
    <property type="match status" value="3"/>
</dbReference>
<evidence type="ECO:0000256" key="4">
    <source>
        <dbReference type="ARBA" id="ARBA00022857"/>
    </source>
</evidence>
<evidence type="ECO:0000256" key="9">
    <source>
        <dbReference type="ARBA" id="ARBA00048202"/>
    </source>
</evidence>
<keyword evidence="8" id="KW-0472">Membrane</keyword>
<dbReference type="EMBL" id="JQBZ01000017">
    <property type="protein sequence ID" value="KRN89248.1"/>
    <property type="molecule type" value="Genomic_DNA"/>
</dbReference>
<evidence type="ECO:0000256" key="8">
    <source>
        <dbReference type="ARBA" id="ARBA00023136"/>
    </source>
</evidence>
<dbReference type="eggNOG" id="COG1282">
    <property type="taxonomic scope" value="Bacteria"/>
</dbReference>
<keyword evidence="7" id="KW-0520">NAD</keyword>
<keyword evidence="3" id="KW-0812">Transmembrane</keyword>
<keyword evidence="6" id="KW-1133">Transmembrane helix</keyword>
<keyword evidence="5" id="KW-1278">Translocase</keyword>
<gene>
    <name evidence="11" type="ORF">IV53_GL000161</name>
</gene>
<comment type="subcellular location">
    <subcellularLocation>
        <location evidence="1">Membrane</location>
        <topology evidence="1">Multi-pass membrane protein</topology>
    </subcellularLocation>
</comment>
<evidence type="ECO:0000256" key="3">
    <source>
        <dbReference type="ARBA" id="ARBA00022692"/>
    </source>
</evidence>
<evidence type="ECO:0000256" key="6">
    <source>
        <dbReference type="ARBA" id="ARBA00022989"/>
    </source>
</evidence>
<keyword evidence="12" id="KW-1185">Reference proteome</keyword>
<dbReference type="GO" id="GO:0008750">
    <property type="term" value="F:proton-translocating NAD(P)+ transhydrogenase activity"/>
    <property type="evidence" value="ECO:0007669"/>
    <property type="project" value="UniProtKB-EC"/>
</dbReference>
<keyword evidence="4" id="KW-0521">NADP</keyword>